<feature type="non-terminal residue" evidence="2">
    <location>
        <position position="1"/>
    </location>
</feature>
<sequence>DLMGELTTNEIDMWRKNEEVLKEKNNKDIGMKGPRRVQKEQEDIYHEGGKKDK</sequence>
<evidence type="ECO:0000256" key="1">
    <source>
        <dbReference type="SAM" id="MobiDB-lite"/>
    </source>
</evidence>
<feature type="compositionally biased region" description="Basic and acidic residues" evidence="1">
    <location>
        <begin position="37"/>
        <end position="53"/>
    </location>
</feature>
<proteinExistence type="predicted"/>
<evidence type="ECO:0000313" key="3">
    <source>
        <dbReference type="Proteomes" id="UP000636800"/>
    </source>
</evidence>
<protein>
    <submittedName>
        <fullName evidence="2">Uncharacterized protein</fullName>
    </submittedName>
</protein>
<dbReference type="OrthoDB" id="10613031at2759"/>
<evidence type="ECO:0000313" key="2">
    <source>
        <dbReference type="EMBL" id="KAG0447004.1"/>
    </source>
</evidence>
<comment type="caution">
    <text evidence="2">The sequence shown here is derived from an EMBL/GenBank/DDBJ whole genome shotgun (WGS) entry which is preliminary data.</text>
</comment>
<organism evidence="2 3">
    <name type="scientific">Vanilla planifolia</name>
    <name type="common">Vanilla</name>
    <dbReference type="NCBI Taxonomy" id="51239"/>
    <lineage>
        <taxon>Eukaryota</taxon>
        <taxon>Viridiplantae</taxon>
        <taxon>Streptophyta</taxon>
        <taxon>Embryophyta</taxon>
        <taxon>Tracheophyta</taxon>
        <taxon>Spermatophyta</taxon>
        <taxon>Magnoliopsida</taxon>
        <taxon>Liliopsida</taxon>
        <taxon>Asparagales</taxon>
        <taxon>Orchidaceae</taxon>
        <taxon>Vanilloideae</taxon>
        <taxon>Vanilleae</taxon>
        <taxon>Vanilla</taxon>
    </lineage>
</organism>
<gene>
    <name evidence="2" type="ORF">HPP92_028563</name>
</gene>
<reference evidence="2 3" key="1">
    <citation type="journal article" date="2020" name="Nat. Food">
        <title>A phased Vanilla planifolia genome enables genetic improvement of flavour and production.</title>
        <authorList>
            <person name="Hasing T."/>
            <person name="Tang H."/>
            <person name="Brym M."/>
            <person name="Khazi F."/>
            <person name="Huang T."/>
            <person name="Chambers A.H."/>
        </authorList>
    </citation>
    <scope>NUCLEOTIDE SEQUENCE [LARGE SCALE GENOMIC DNA]</scope>
    <source>
        <tissue evidence="2">Leaf</tissue>
    </source>
</reference>
<feature type="region of interest" description="Disordered" evidence="1">
    <location>
        <begin position="25"/>
        <end position="53"/>
    </location>
</feature>
<dbReference type="EMBL" id="JADCNL010000520">
    <property type="protein sequence ID" value="KAG0447004.1"/>
    <property type="molecule type" value="Genomic_DNA"/>
</dbReference>
<dbReference type="Proteomes" id="UP000636800">
    <property type="component" value="Unassembled WGS sequence"/>
</dbReference>
<dbReference type="AlphaFoldDB" id="A0A835P5N8"/>
<accession>A0A835P5N8</accession>
<name>A0A835P5N8_VANPL</name>
<keyword evidence="3" id="KW-1185">Reference proteome</keyword>